<evidence type="ECO:0000256" key="3">
    <source>
        <dbReference type="ARBA" id="ARBA00023163"/>
    </source>
</evidence>
<dbReference type="PANTHER" id="PTHR43280">
    <property type="entry name" value="ARAC-FAMILY TRANSCRIPTIONAL REGULATOR"/>
    <property type="match status" value="1"/>
</dbReference>
<dbReference type="AlphaFoldDB" id="A0A4V2RZE2"/>
<protein>
    <submittedName>
        <fullName evidence="5">AraC family transcriptional regulator</fullName>
    </submittedName>
    <submittedName>
        <fullName evidence="6">Helix-turn-helix protein</fullName>
    </submittedName>
</protein>
<dbReference type="Pfam" id="PF12833">
    <property type="entry name" value="HTH_18"/>
    <property type="match status" value="1"/>
</dbReference>
<dbReference type="PANTHER" id="PTHR43280:SF32">
    <property type="entry name" value="TRANSCRIPTIONAL REGULATORY PROTEIN"/>
    <property type="match status" value="1"/>
</dbReference>
<keyword evidence="1" id="KW-0805">Transcription regulation</keyword>
<reference evidence="6 7" key="3">
    <citation type="submission" date="2019-03" db="EMBL/GenBank/DDBJ databases">
        <title>Genomic Encyclopedia of Type Strains, Phase IV (KMG-IV): sequencing the most valuable type-strain genomes for metagenomic binning, comparative biology and taxonomic classification.</title>
        <authorList>
            <person name="Goeker M."/>
        </authorList>
    </citation>
    <scope>NUCLEOTIDE SEQUENCE [LARGE SCALE GENOMIC DNA]</scope>
    <source>
        <strain evidence="6 7">DSM 103236</strain>
    </source>
</reference>
<dbReference type="EMBL" id="BMJO01000002">
    <property type="protein sequence ID" value="GGE45852.1"/>
    <property type="molecule type" value="Genomic_DNA"/>
</dbReference>
<dbReference type="Proteomes" id="UP000295684">
    <property type="component" value="Unassembled WGS sequence"/>
</dbReference>
<accession>A0A4V2RZE2</accession>
<dbReference type="InterPro" id="IPR018060">
    <property type="entry name" value="HTH_AraC"/>
</dbReference>
<dbReference type="InterPro" id="IPR009057">
    <property type="entry name" value="Homeodomain-like_sf"/>
</dbReference>
<feature type="domain" description="HTH araC/xylS-type" evidence="4">
    <location>
        <begin position="190"/>
        <end position="300"/>
    </location>
</feature>
<dbReference type="GO" id="GO:0003700">
    <property type="term" value="F:DNA-binding transcription factor activity"/>
    <property type="evidence" value="ECO:0007669"/>
    <property type="project" value="InterPro"/>
</dbReference>
<dbReference type="OrthoDB" id="629929at2"/>
<keyword evidence="8" id="KW-1185">Reference proteome</keyword>
<reference evidence="5" key="4">
    <citation type="submission" date="2024-05" db="EMBL/GenBank/DDBJ databases">
        <authorList>
            <person name="Sun Q."/>
            <person name="Zhou Y."/>
        </authorList>
    </citation>
    <scope>NUCLEOTIDE SEQUENCE</scope>
    <source>
        <strain evidence="5">CGMCC 1.15644</strain>
    </source>
</reference>
<sequence length="301" mass="34426">MKQAESVDDFYKRLPSPASTHVSPSNVGIGHINVFSRETCSVVSPYSRRDFYKVSLIIGQGKIFYADKWIQIDRPALLFTNPIVPYSWEAESVEQSGWYCLFTEDFIQHSERVNNLRDSPLFKIGSNPIFFPDEAQLNEISILFQKMQAEMASDYPHKYDVIRSYLHLLIHEAMKNNAATNFRTYSNASSRVSALFLELLERQFPIDSPALILKLKSPADFAASLSIHINHLNRSVKDVTGKTTTTHITARIIKEARALLQHTDWNISDIAYCLGFEYPSYFTLFFKKHTGLAPTQVRSFV</sequence>
<dbReference type="Gene3D" id="1.10.10.60">
    <property type="entry name" value="Homeodomain-like"/>
    <property type="match status" value="1"/>
</dbReference>
<dbReference type="SUPFAM" id="SSF46689">
    <property type="entry name" value="Homeodomain-like"/>
    <property type="match status" value="1"/>
</dbReference>
<organism evidence="6 7">
    <name type="scientific">Pedobacter psychrotolerans</name>
    <dbReference type="NCBI Taxonomy" id="1843235"/>
    <lineage>
        <taxon>Bacteria</taxon>
        <taxon>Pseudomonadati</taxon>
        <taxon>Bacteroidota</taxon>
        <taxon>Sphingobacteriia</taxon>
        <taxon>Sphingobacteriales</taxon>
        <taxon>Sphingobacteriaceae</taxon>
        <taxon>Pedobacter</taxon>
    </lineage>
</organism>
<evidence type="ECO:0000259" key="4">
    <source>
        <dbReference type="PROSITE" id="PS01124"/>
    </source>
</evidence>
<dbReference type="RefSeq" id="WP_132533072.1">
    <property type="nucleotide sequence ID" value="NZ_BMJO01000002.1"/>
</dbReference>
<evidence type="ECO:0000313" key="7">
    <source>
        <dbReference type="Proteomes" id="UP000295684"/>
    </source>
</evidence>
<evidence type="ECO:0000313" key="5">
    <source>
        <dbReference type="EMBL" id="GGE45852.1"/>
    </source>
</evidence>
<evidence type="ECO:0000256" key="1">
    <source>
        <dbReference type="ARBA" id="ARBA00023015"/>
    </source>
</evidence>
<reference evidence="8" key="2">
    <citation type="journal article" date="2019" name="Int. J. Syst. Evol. Microbiol.">
        <title>The Global Catalogue of Microorganisms (GCM) 10K type strain sequencing project: providing services to taxonomists for standard genome sequencing and annotation.</title>
        <authorList>
            <consortium name="The Broad Institute Genomics Platform"/>
            <consortium name="The Broad Institute Genome Sequencing Center for Infectious Disease"/>
            <person name="Wu L."/>
            <person name="Ma J."/>
        </authorList>
    </citation>
    <scope>NUCLEOTIDE SEQUENCE [LARGE SCALE GENOMIC DNA]</scope>
    <source>
        <strain evidence="8">CGMCC 1.15644</strain>
    </source>
</reference>
<name>A0A4V2RZE2_9SPHI</name>
<proteinExistence type="predicted"/>
<dbReference type="SMART" id="SM00342">
    <property type="entry name" value="HTH_ARAC"/>
    <property type="match status" value="1"/>
</dbReference>
<dbReference type="PROSITE" id="PS01124">
    <property type="entry name" value="HTH_ARAC_FAMILY_2"/>
    <property type="match status" value="1"/>
</dbReference>
<evidence type="ECO:0000256" key="2">
    <source>
        <dbReference type="ARBA" id="ARBA00023125"/>
    </source>
</evidence>
<keyword evidence="3" id="KW-0804">Transcription</keyword>
<gene>
    <name evidence="6" type="ORF">EV200_104423</name>
    <name evidence="5" type="ORF">GCM10011413_10010</name>
</gene>
<dbReference type="Proteomes" id="UP000622648">
    <property type="component" value="Unassembled WGS sequence"/>
</dbReference>
<evidence type="ECO:0000313" key="8">
    <source>
        <dbReference type="Proteomes" id="UP000622648"/>
    </source>
</evidence>
<evidence type="ECO:0000313" key="6">
    <source>
        <dbReference type="EMBL" id="TCO25385.1"/>
    </source>
</evidence>
<comment type="caution">
    <text evidence="6">The sequence shown here is derived from an EMBL/GenBank/DDBJ whole genome shotgun (WGS) entry which is preliminary data.</text>
</comment>
<dbReference type="GO" id="GO:0043565">
    <property type="term" value="F:sequence-specific DNA binding"/>
    <property type="evidence" value="ECO:0007669"/>
    <property type="project" value="InterPro"/>
</dbReference>
<reference evidence="5" key="1">
    <citation type="journal article" date="2014" name="Int. J. Syst. Evol. Microbiol.">
        <title>Complete genome of a new Firmicutes species belonging to the dominant human colonic microbiota ('Ruminococcus bicirculans') reveals two chromosomes and a selective capacity to utilize plant glucans.</title>
        <authorList>
            <consortium name="NISC Comparative Sequencing Program"/>
            <person name="Wegmann U."/>
            <person name="Louis P."/>
            <person name="Goesmann A."/>
            <person name="Henrissat B."/>
            <person name="Duncan S.H."/>
            <person name="Flint H.J."/>
        </authorList>
    </citation>
    <scope>NUCLEOTIDE SEQUENCE</scope>
    <source>
        <strain evidence="5">CGMCC 1.15644</strain>
    </source>
</reference>
<keyword evidence="2" id="KW-0238">DNA-binding</keyword>
<dbReference type="EMBL" id="SLWO01000004">
    <property type="protein sequence ID" value="TCO25385.1"/>
    <property type="molecule type" value="Genomic_DNA"/>
</dbReference>